<name>A0A1G9BAA9_9ACTN</name>
<organism evidence="3 4">
    <name type="scientific">Nonomuraea maritima</name>
    <dbReference type="NCBI Taxonomy" id="683260"/>
    <lineage>
        <taxon>Bacteria</taxon>
        <taxon>Bacillati</taxon>
        <taxon>Actinomycetota</taxon>
        <taxon>Actinomycetes</taxon>
        <taxon>Streptosporangiales</taxon>
        <taxon>Streptosporangiaceae</taxon>
        <taxon>Nonomuraea</taxon>
    </lineage>
</organism>
<feature type="region of interest" description="Disordered" evidence="1">
    <location>
        <begin position="1"/>
        <end position="38"/>
    </location>
</feature>
<accession>A0A1G9BAA9</accession>
<feature type="region of interest" description="Disordered" evidence="1">
    <location>
        <begin position="58"/>
        <end position="94"/>
    </location>
</feature>
<evidence type="ECO:0000313" key="4">
    <source>
        <dbReference type="Proteomes" id="UP000198683"/>
    </source>
</evidence>
<evidence type="ECO:0000313" key="3">
    <source>
        <dbReference type="EMBL" id="SDK36516.1"/>
    </source>
</evidence>
<keyword evidence="2" id="KW-1133">Transmembrane helix</keyword>
<sequence length="242" mass="25908">MKIPPRPGPGWRFNAPPGWPPTPDGWEPTEGWGRPDPSWPSAPPYWSWWVEEYDGEVPASGSATTALPGADPAPGREPGPAPGSGPHAAPPVPALVLPPRRIRVKPSYIGAGMAAVLVAVLLAGVLAMASATKSREATSAGEEVSATMNDDPNITVVVDKDFQPATTRTEIVYVDGECLTLSSWGNCYQRRQVPVHQRVPVPEQYYLVIRKGTTGQSRMVVDAFSYRSCAPGDEWPACRDGG</sequence>
<evidence type="ECO:0000256" key="2">
    <source>
        <dbReference type="SAM" id="Phobius"/>
    </source>
</evidence>
<keyword evidence="4" id="KW-1185">Reference proteome</keyword>
<gene>
    <name evidence="3" type="ORF">SAMN05421874_10788</name>
</gene>
<keyword evidence="2" id="KW-0812">Transmembrane</keyword>
<proteinExistence type="predicted"/>
<feature type="compositionally biased region" description="Pro residues" evidence="1">
    <location>
        <begin position="75"/>
        <end position="93"/>
    </location>
</feature>
<dbReference type="AlphaFoldDB" id="A0A1G9BAA9"/>
<dbReference type="Proteomes" id="UP000198683">
    <property type="component" value="Unassembled WGS sequence"/>
</dbReference>
<reference evidence="3 4" key="1">
    <citation type="submission" date="2016-10" db="EMBL/GenBank/DDBJ databases">
        <authorList>
            <person name="de Groot N.N."/>
        </authorList>
    </citation>
    <scope>NUCLEOTIDE SEQUENCE [LARGE SCALE GENOMIC DNA]</scope>
    <source>
        <strain evidence="3 4">CGMCC 4.5681</strain>
    </source>
</reference>
<protein>
    <submittedName>
        <fullName evidence="3">Uncharacterized protein</fullName>
    </submittedName>
</protein>
<dbReference type="EMBL" id="FNFB01000007">
    <property type="protein sequence ID" value="SDK36516.1"/>
    <property type="molecule type" value="Genomic_DNA"/>
</dbReference>
<evidence type="ECO:0000256" key="1">
    <source>
        <dbReference type="SAM" id="MobiDB-lite"/>
    </source>
</evidence>
<keyword evidence="2" id="KW-0472">Membrane</keyword>
<feature type="transmembrane region" description="Helical" evidence="2">
    <location>
        <begin position="108"/>
        <end position="129"/>
    </location>
</feature>